<dbReference type="STRING" id="13333.W1NXI0"/>
<dbReference type="Proteomes" id="UP000017836">
    <property type="component" value="Unassembled WGS sequence"/>
</dbReference>
<dbReference type="HOGENOM" id="CLU_125682_1_0_1"/>
<evidence type="ECO:0000313" key="4">
    <source>
        <dbReference type="Proteomes" id="UP000017836"/>
    </source>
</evidence>
<keyword evidence="4" id="KW-1185">Reference proteome</keyword>
<dbReference type="AlphaFoldDB" id="W1NXI0"/>
<keyword evidence="2" id="KW-0472">Membrane</keyword>
<dbReference type="PANTHER" id="PTHR37753:SF1">
    <property type="entry name" value="OS01G0940600 PROTEIN"/>
    <property type="match status" value="1"/>
</dbReference>
<keyword evidence="2" id="KW-0812">Transmembrane</keyword>
<dbReference type="EMBL" id="KI395019">
    <property type="protein sequence ID" value="ERM99389.1"/>
    <property type="molecule type" value="Genomic_DNA"/>
</dbReference>
<feature type="transmembrane region" description="Helical" evidence="2">
    <location>
        <begin position="74"/>
        <end position="94"/>
    </location>
</feature>
<evidence type="ECO:0000313" key="3">
    <source>
        <dbReference type="EMBL" id="ERM99389.1"/>
    </source>
</evidence>
<evidence type="ECO:0000256" key="2">
    <source>
        <dbReference type="SAM" id="Phobius"/>
    </source>
</evidence>
<dbReference type="eggNOG" id="ENOG502S9S4">
    <property type="taxonomic scope" value="Eukaryota"/>
</dbReference>
<evidence type="ECO:0000256" key="1">
    <source>
        <dbReference type="SAM" id="MobiDB-lite"/>
    </source>
</evidence>
<name>W1NXI0_AMBTC</name>
<feature type="region of interest" description="Disordered" evidence="1">
    <location>
        <begin position="116"/>
        <end position="147"/>
    </location>
</feature>
<protein>
    <submittedName>
        <fullName evidence="3">Uncharacterized protein</fullName>
    </submittedName>
</protein>
<organism evidence="3 4">
    <name type="scientific">Amborella trichopoda</name>
    <dbReference type="NCBI Taxonomy" id="13333"/>
    <lineage>
        <taxon>Eukaryota</taxon>
        <taxon>Viridiplantae</taxon>
        <taxon>Streptophyta</taxon>
        <taxon>Embryophyta</taxon>
        <taxon>Tracheophyta</taxon>
        <taxon>Spermatophyta</taxon>
        <taxon>Magnoliopsida</taxon>
        <taxon>Amborellales</taxon>
        <taxon>Amborellaceae</taxon>
        <taxon>Amborella</taxon>
    </lineage>
</organism>
<dbReference type="KEGG" id="atr:18427423"/>
<dbReference type="PANTHER" id="PTHR37753">
    <property type="entry name" value="OS01G0940600 PROTEIN"/>
    <property type="match status" value="1"/>
</dbReference>
<sequence>MDTVSHTRPSLNPVFCCNNILFRHSPYFPPQRRYVEGIGCSPWQLSATSRRRVETKKGVLVVPRAGGGPPSSTILIFAFVFPLSLIAITVLTSIRIADKLDQQFLEELAANQAIVEDEDGNDDDNAIFVGDEKPALSRTRNRPKREA</sequence>
<dbReference type="Gramene" id="ERM99389">
    <property type="protein sequence ID" value="ERM99389"/>
    <property type="gene ID" value="AMTR_s00131p00026330"/>
</dbReference>
<feature type="compositionally biased region" description="Acidic residues" evidence="1">
    <location>
        <begin position="116"/>
        <end position="125"/>
    </location>
</feature>
<dbReference type="OrthoDB" id="786736at2759"/>
<gene>
    <name evidence="3" type="ORF">AMTR_s00131p00026330</name>
</gene>
<keyword evidence="2" id="KW-1133">Transmembrane helix</keyword>
<dbReference type="OMA" id="IMEENQA"/>
<accession>W1NXI0</accession>
<reference evidence="4" key="1">
    <citation type="journal article" date="2013" name="Science">
        <title>The Amborella genome and the evolution of flowering plants.</title>
        <authorList>
            <consortium name="Amborella Genome Project"/>
        </authorList>
    </citation>
    <scope>NUCLEOTIDE SEQUENCE [LARGE SCALE GENOMIC DNA]</scope>
</reference>
<proteinExistence type="predicted"/>